<keyword evidence="2" id="KW-1185">Reference proteome</keyword>
<protein>
    <submittedName>
        <fullName evidence="1">Uncharacterized protein</fullName>
    </submittedName>
</protein>
<reference evidence="1 2" key="1">
    <citation type="journal article" date="2019" name="Nat. Ecol. Evol.">
        <title>Megaphylogeny resolves global patterns of mushroom evolution.</title>
        <authorList>
            <person name="Varga T."/>
            <person name="Krizsan K."/>
            <person name="Foldi C."/>
            <person name="Dima B."/>
            <person name="Sanchez-Garcia M."/>
            <person name="Sanchez-Ramirez S."/>
            <person name="Szollosi G.J."/>
            <person name="Szarkandi J.G."/>
            <person name="Papp V."/>
            <person name="Albert L."/>
            <person name="Andreopoulos W."/>
            <person name="Angelini C."/>
            <person name="Antonin V."/>
            <person name="Barry K.W."/>
            <person name="Bougher N.L."/>
            <person name="Buchanan P."/>
            <person name="Buyck B."/>
            <person name="Bense V."/>
            <person name="Catcheside P."/>
            <person name="Chovatia M."/>
            <person name="Cooper J."/>
            <person name="Damon W."/>
            <person name="Desjardin D."/>
            <person name="Finy P."/>
            <person name="Geml J."/>
            <person name="Haridas S."/>
            <person name="Hughes K."/>
            <person name="Justo A."/>
            <person name="Karasinski D."/>
            <person name="Kautmanova I."/>
            <person name="Kiss B."/>
            <person name="Kocsube S."/>
            <person name="Kotiranta H."/>
            <person name="LaButti K.M."/>
            <person name="Lechner B.E."/>
            <person name="Liimatainen K."/>
            <person name="Lipzen A."/>
            <person name="Lukacs Z."/>
            <person name="Mihaltcheva S."/>
            <person name="Morgado L.N."/>
            <person name="Niskanen T."/>
            <person name="Noordeloos M.E."/>
            <person name="Ohm R.A."/>
            <person name="Ortiz-Santana B."/>
            <person name="Ovrebo C."/>
            <person name="Racz N."/>
            <person name="Riley R."/>
            <person name="Savchenko A."/>
            <person name="Shiryaev A."/>
            <person name="Soop K."/>
            <person name="Spirin V."/>
            <person name="Szebenyi C."/>
            <person name="Tomsovsky M."/>
            <person name="Tulloss R.E."/>
            <person name="Uehling J."/>
            <person name="Grigoriev I.V."/>
            <person name="Vagvolgyi C."/>
            <person name="Papp T."/>
            <person name="Martin F.M."/>
            <person name="Miettinen O."/>
            <person name="Hibbett D.S."/>
            <person name="Nagy L.G."/>
        </authorList>
    </citation>
    <scope>NUCLEOTIDE SEQUENCE [LARGE SCALE GENOMIC DNA]</scope>
    <source>
        <strain evidence="1 2">NL-1719</strain>
    </source>
</reference>
<evidence type="ECO:0000313" key="1">
    <source>
        <dbReference type="EMBL" id="TFK74788.1"/>
    </source>
</evidence>
<proteinExistence type="predicted"/>
<sequence length="461" mass="52080">MPLSSTQPPTSTMELASPMQVLPSELLIEIFVFCTYNDAFFPLTLGSVCKLWRETVEFSPRIWQRISMADEGSIIRSRFLARTWASKSKPLPFDVDINAECADMILPLLAPLLPSISRWRHFTLTGEREEERTLLVSEEPATPCTDLVINFADYDSDDDETEGRATFTRQYPTSDRYTMTVWVHEIPASTILMPLDFTNLTIFECVFTGQHTHPLAVIDFLSVCPQLEAFYFWGWTHEDASLTTAPPTVHLPNLKTMTLKSTCMTRSLLTSIHAPSLTQLYLAHLNVDFQLPPYYSEDGDSEDEANDPSQSPSSDHATGMGLRTFLSRSRPALRVLEMDFSDMRTKDFRFVFSRLDVLEEFLIVASDMSDKVINLLKPYESCDSPVRVRLPNLKKLALYNCQRLSGDAIVEAVSARAEYTDANASSKLQTVSQVEVVDCEGFTSRHGQTLAKTLGNRLRLH</sequence>
<dbReference type="EMBL" id="ML208266">
    <property type="protein sequence ID" value="TFK74788.1"/>
    <property type="molecule type" value="Genomic_DNA"/>
</dbReference>
<accession>A0ACD3B9L1</accession>
<evidence type="ECO:0000313" key="2">
    <source>
        <dbReference type="Proteomes" id="UP000308600"/>
    </source>
</evidence>
<gene>
    <name evidence="1" type="ORF">BDN72DRAFT_631362</name>
</gene>
<name>A0ACD3B9L1_9AGAR</name>
<dbReference type="Proteomes" id="UP000308600">
    <property type="component" value="Unassembled WGS sequence"/>
</dbReference>
<organism evidence="1 2">
    <name type="scientific">Pluteus cervinus</name>
    <dbReference type="NCBI Taxonomy" id="181527"/>
    <lineage>
        <taxon>Eukaryota</taxon>
        <taxon>Fungi</taxon>
        <taxon>Dikarya</taxon>
        <taxon>Basidiomycota</taxon>
        <taxon>Agaricomycotina</taxon>
        <taxon>Agaricomycetes</taxon>
        <taxon>Agaricomycetidae</taxon>
        <taxon>Agaricales</taxon>
        <taxon>Pluteineae</taxon>
        <taxon>Pluteaceae</taxon>
        <taxon>Pluteus</taxon>
    </lineage>
</organism>